<dbReference type="eggNOG" id="ENOG502RIVN">
    <property type="taxonomic scope" value="Eukaryota"/>
</dbReference>
<evidence type="ECO:0000313" key="2">
    <source>
        <dbReference type="EMBL" id="AEO59837.1"/>
    </source>
</evidence>
<dbReference type="InParanoid" id="G2QJT1"/>
<dbReference type="Proteomes" id="UP000007322">
    <property type="component" value="Chromosome 5"/>
</dbReference>
<dbReference type="RefSeq" id="XP_003665082.1">
    <property type="nucleotide sequence ID" value="XM_003665034.1"/>
</dbReference>
<protein>
    <submittedName>
        <fullName evidence="2">Uncharacterized protein</fullName>
    </submittedName>
</protein>
<dbReference type="VEuPathDB" id="FungiDB:MYCTH_2308413"/>
<dbReference type="EMBL" id="CP003006">
    <property type="protein sequence ID" value="AEO59837.1"/>
    <property type="molecule type" value="Genomic_DNA"/>
</dbReference>
<sequence>MCKIRIIHFSEHDVRIPIATDPFSAPGGKDDFICSNEVARCACNSPIAGILVAPEADESGRRPGSSSSSNNHYARCPWHRCCVTVYQVLLCQWYWNHAEEAALQGDGDGDEDEDVDEEPETWCPNRMVLHEHHPIGMLLSPHSPSGDAAEWDETREPFSPGCFPAGDLLYSDEILDDGDGADAVPPPPPPPPPDGLQSDRYEVQALGRLLRARKETLARAVALASEMVESLAGDLEGVRCLGAADAVAFLARIRSAGRVVDLIEDTELGAAELYRDMVRRVRSVLAALGRVPAPGGTVASHDGTFSISRAQLDLADLDPHEVLEVCDGPLKRSGELRERLAEIATLVARLPRELERRRRRRRRQGSRSGLDQHPAVRRRRCQSV</sequence>
<organism evidence="2 3">
    <name type="scientific">Thermothelomyces thermophilus (strain ATCC 42464 / BCRC 31852 / DSM 1799)</name>
    <name type="common">Sporotrichum thermophile</name>
    <dbReference type="NCBI Taxonomy" id="573729"/>
    <lineage>
        <taxon>Eukaryota</taxon>
        <taxon>Fungi</taxon>
        <taxon>Dikarya</taxon>
        <taxon>Ascomycota</taxon>
        <taxon>Pezizomycotina</taxon>
        <taxon>Sordariomycetes</taxon>
        <taxon>Sordariomycetidae</taxon>
        <taxon>Sordariales</taxon>
        <taxon>Chaetomiaceae</taxon>
        <taxon>Thermothelomyces</taxon>
    </lineage>
</organism>
<feature type="region of interest" description="Disordered" evidence="1">
    <location>
        <begin position="357"/>
        <end position="384"/>
    </location>
</feature>
<evidence type="ECO:0000256" key="1">
    <source>
        <dbReference type="SAM" id="MobiDB-lite"/>
    </source>
</evidence>
<reference evidence="2 3" key="1">
    <citation type="journal article" date="2011" name="Nat. Biotechnol.">
        <title>Comparative genomic analysis of the thermophilic biomass-degrading fungi Myceliophthora thermophila and Thielavia terrestris.</title>
        <authorList>
            <person name="Berka R.M."/>
            <person name="Grigoriev I.V."/>
            <person name="Otillar R."/>
            <person name="Salamov A."/>
            <person name="Grimwood J."/>
            <person name="Reid I."/>
            <person name="Ishmael N."/>
            <person name="John T."/>
            <person name="Darmond C."/>
            <person name="Moisan M.-C."/>
            <person name="Henrissat B."/>
            <person name="Coutinho P.M."/>
            <person name="Lombard V."/>
            <person name="Natvig D.O."/>
            <person name="Lindquist E."/>
            <person name="Schmutz J."/>
            <person name="Lucas S."/>
            <person name="Harris P."/>
            <person name="Powlowski J."/>
            <person name="Bellemare A."/>
            <person name="Taylor D."/>
            <person name="Butler G."/>
            <person name="de Vries R.P."/>
            <person name="Allijn I.E."/>
            <person name="van den Brink J."/>
            <person name="Ushinsky S."/>
            <person name="Storms R."/>
            <person name="Powell A.J."/>
            <person name="Paulsen I.T."/>
            <person name="Elbourne L.D.H."/>
            <person name="Baker S.E."/>
            <person name="Magnuson J."/>
            <person name="LaBoissiere S."/>
            <person name="Clutterbuck A.J."/>
            <person name="Martinez D."/>
            <person name="Wogulis M."/>
            <person name="de Leon A.L."/>
            <person name="Rey M.W."/>
            <person name="Tsang A."/>
        </authorList>
    </citation>
    <scope>NUCLEOTIDE SEQUENCE [LARGE SCALE GENOMIC DNA]</scope>
    <source>
        <strain evidence="3">ATCC 42464 / BCRC 31852 / DSM 1799</strain>
    </source>
</reference>
<dbReference type="OrthoDB" id="10558196at2759"/>
<name>G2QJT1_THET4</name>
<proteinExistence type="predicted"/>
<dbReference type="KEGG" id="mtm:MYCTH_2308413"/>
<accession>G2QJT1</accession>
<feature type="compositionally biased region" description="Pro residues" evidence="1">
    <location>
        <begin position="184"/>
        <end position="194"/>
    </location>
</feature>
<feature type="compositionally biased region" description="Basic residues" evidence="1">
    <location>
        <begin position="375"/>
        <end position="384"/>
    </location>
</feature>
<gene>
    <name evidence="2" type="ORF">MYCTH_2308413</name>
</gene>
<dbReference type="GeneID" id="11507188"/>
<evidence type="ECO:0000313" key="3">
    <source>
        <dbReference type="Proteomes" id="UP000007322"/>
    </source>
</evidence>
<dbReference type="AlphaFoldDB" id="G2QJT1"/>
<feature type="region of interest" description="Disordered" evidence="1">
    <location>
        <begin position="174"/>
        <end position="197"/>
    </location>
</feature>
<keyword evidence="3" id="KW-1185">Reference proteome</keyword>
<dbReference type="HOGENOM" id="CLU_733998_0_0_1"/>